<evidence type="ECO:0000313" key="1">
    <source>
        <dbReference type="EMBL" id="KAI4814128.1"/>
    </source>
</evidence>
<protein>
    <submittedName>
        <fullName evidence="1">Uncharacterized protein</fullName>
    </submittedName>
</protein>
<keyword evidence="2" id="KW-1185">Reference proteome</keyword>
<proteinExistence type="predicted"/>
<comment type="caution">
    <text evidence="1">The sequence shown here is derived from an EMBL/GenBank/DDBJ whole genome shotgun (WGS) entry which is preliminary data.</text>
</comment>
<evidence type="ECO:0000313" key="2">
    <source>
        <dbReference type="Proteomes" id="UP001057452"/>
    </source>
</evidence>
<accession>A0ACB9WM20</accession>
<feature type="non-terminal residue" evidence="1">
    <location>
        <position position="114"/>
    </location>
</feature>
<dbReference type="Proteomes" id="UP001057452">
    <property type="component" value="Chromosome 14"/>
</dbReference>
<gene>
    <name evidence="1" type="ORF">KUCAC02_003334</name>
</gene>
<reference evidence="1" key="1">
    <citation type="submission" date="2022-05" db="EMBL/GenBank/DDBJ databases">
        <title>Chromosome-level genome of Chaenocephalus aceratus.</title>
        <authorList>
            <person name="Park H."/>
        </authorList>
    </citation>
    <scope>NUCLEOTIDE SEQUENCE</scope>
    <source>
        <strain evidence="1">KU_202001</strain>
    </source>
</reference>
<sequence length="114" mass="12103">RCSQPVGVADVFNGTWFVSWCGRAGPAQQTLIQNQTHPVSKAHKSCDYCNIDRGADVSGGAGGKTDRPVCRGHRGQDVDHNKHSEEEGAGPEVGLPAPRYASLGPRRGAPQVVE</sequence>
<organism evidence="1 2">
    <name type="scientific">Chaenocephalus aceratus</name>
    <name type="common">Blackfin icefish</name>
    <name type="synonym">Chaenichthys aceratus</name>
    <dbReference type="NCBI Taxonomy" id="36190"/>
    <lineage>
        <taxon>Eukaryota</taxon>
        <taxon>Metazoa</taxon>
        <taxon>Chordata</taxon>
        <taxon>Craniata</taxon>
        <taxon>Vertebrata</taxon>
        <taxon>Euteleostomi</taxon>
        <taxon>Actinopterygii</taxon>
        <taxon>Neopterygii</taxon>
        <taxon>Teleostei</taxon>
        <taxon>Neoteleostei</taxon>
        <taxon>Acanthomorphata</taxon>
        <taxon>Eupercaria</taxon>
        <taxon>Perciformes</taxon>
        <taxon>Notothenioidei</taxon>
        <taxon>Channichthyidae</taxon>
        <taxon>Chaenocephalus</taxon>
    </lineage>
</organism>
<name>A0ACB9WM20_CHAAC</name>
<feature type="non-terminal residue" evidence="1">
    <location>
        <position position="1"/>
    </location>
</feature>
<dbReference type="EMBL" id="CM043798">
    <property type="protein sequence ID" value="KAI4814128.1"/>
    <property type="molecule type" value="Genomic_DNA"/>
</dbReference>